<dbReference type="AlphaFoldDB" id="A0A7T0G001"/>
<dbReference type="PROSITE" id="PS01224">
    <property type="entry name" value="ARGC"/>
    <property type="match status" value="1"/>
</dbReference>
<gene>
    <name evidence="7" type="primary">argC</name>
    <name evidence="10" type="ORF">G3M70_08335</name>
</gene>
<keyword evidence="4 7" id="KW-0521">NADP</keyword>
<evidence type="ECO:0000313" key="11">
    <source>
        <dbReference type="Proteomes" id="UP000594688"/>
    </source>
</evidence>
<comment type="function">
    <text evidence="7">Catalyzes the NADPH-dependent reduction of N-acetyl-5-glutamyl phosphate to yield N-acetyl-L-glutamate 5-semialdehyde.</text>
</comment>
<organism evidence="10 11">
    <name type="scientific">Candidatus Nitronauta litoralis</name>
    <dbReference type="NCBI Taxonomy" id="2705533"/>
    <lineage>
        <taxon>Bacteria</taxon>
        <taxon>Pseudomonadati</taxon>
        <taxon>Nitrospinota/Tectimicrobiota group</taxon>
        <taxon>Nitrospinota</taxon>
        <taxon>Nitrospinia</taxon>
        <taxon>Nitrospinales</taxon>
        <taxon>Nitrospinaceae</taxon>
        <taxon>Candidatus Nitronauta</taxon>
    </lineage>
</organism>
<evidence type="ECO:0000256" key="3">
    <source>
        <dbReference type="ARBA" id="ARBA00022605"/>
    </source>
</evidence>
<protein>
    <recommendedName>
        <fullName evidence="7">N-acetyl-gamma-glutamyl-phosphate reductase</fullName>
        <shortName evidence="7">AGPR</shortName>
        <ecNumber evidence="7">1.2.1.38</ecNumber>
    </recommendedName>
    <alternativeName>
        <fullName evidence="7">N-acetyl-glutamate semialdehyde dehydrogenase</fullName>
        <shortName evidence="7">NAGSA dehydrogenase</shortName>
    </alternativeName>
</protein>
<dbReference type="HAMAP" id="MF_00150">
    <property type="entry name" value="ArgC_type1"/>
    <property type="match status" value="1"/>
</dbReference>
<comment type="pathway">
    <text evidence="1 7">Amino-acid biosynthesis; L-arginine biosynthesis; N(2)-acetyl-L-ornithine from L-glutamate: step 3/4.</text>
</comment>
<evidence type="ECO:0000256" key="7">
    <source>
        <dbReference type="HAMAP-Rule" id="MF_00150"/>
    </source>
</evidence>
<keyword evidence="2 7" id="KW-0055">Arginine biosynthesis</keyword>
<feature type="active site" evidence="7 8">
    <location>
        <position position="149"/>
    </location>
</feature>
<reference evidence="10 11" key="1">
    <citation type="submission" date="2020-02" db="EMBL/GenBank/DDBJ databases">
        <title>Genomic and physiological characterization of two novel Nitrospinaceae genera.</title>
        <authorList>
            <person name="Mueller A.J."/>
            <person name="Jung M.-Y."/>
            <person name="Strachan C.R."/>
            <person name="Herbold C.W."/>
            <person name="Kirkegaard R.H."/>
            <person name="Daims H."/>
        </authorList>
    </citation>
    <scope>NUCLEOTIDE SEQUENCE [LARGE SCALE GENOMIC DNA]</scope>
    <source>
        <strain evidence="10">EB</strain>
    </source>
</reference>
<dbReference type="PANTHER" id="PTHR32338:SF10">
    <property type="entry name" value="N-ACETYL-GAMMA-GLUTAMYL-PHOSPHATE REDUCTASE, CHLOROPLASTIC-RELATED"/>
    <property type="match status" value="1"/>
</dbReference>
<keyword evidence="5 7" id="KW-0560">Oxidoreductase</keyword>
<accession>A0A7T0G001</accession>
<feature type="domain" description="Semialdehyde dehydrogenase NAD-binding" evidence="9">
    <location>
        <begin position="3"/>
        <end position="141"/>
    </location>
</feature>
<keyword evidence="7" id="KW-0963">Cytoplasm</keyword>
<evidence type="ECO:0000259" key="9">
    <source>
        <dbReference type="SMART" id="SM00859"/>
    </source>
</evidence>
<dbReference type="InterPro" id="IPR000706">
    <property type="entry name" value="AGPR_type-1"/>
</dbReference>
<evidence type="ECO:0000256" key="8">
    <source>
        <dbReference type="PROSITE-ProRule" id="PRU10010"/>
    </source>
</evidence>
<evidence type="ECO:0000313" key="10">
    <source>
        <dbReference type="EMBL" id="QPJ61879.1"/>
    </source>
</evidence>
<evidence type="ECO:0000256" key="1">
    <source>
        <dbReference type="ARBA" id="ARBA00004862"/>
    </source>
</evidence>
<dbReference type="EMBL" id="CP048685">
    <property type="protein sequence ID" value="QPJ61879.1"/>
    <property type="molecule type" value="Genomic_DNA"/>
</dbReference>
<dbReference type="InterPro" id="IPR050085">
    <property type="entry name" value="AGPR"/>
</dbReference>
<dbReference type="GO" id="GO:0070401">
    <property type="term" value="F:NADP+ binding"/>
    <property type="evidence" value="ECO:0007669"/>
    <property type="project" value="InterPro"/>
</dbReference>
<evidence type="ECO:0000256" key="5">
    <source>
        <dbReference type="ARBA" id="ARBA00023002"/>
    </source>
</evidence>
<dbReference type="Pfam" id="PF01118">
    <property type="entry name" value="Semialdhyde_dh"/>
    <property type="match status" value="1"/>
</dbReference>
<dbReference type="InterPro" id="IPR023013">
    <property type="entry name" value="AGPR_AS"/>
</dbReference>
<dbReference type="SUPFAM" id="SSF55347">
    <property type="entry name" value="Glyceraldehyde-3-phosphate dehydrogenase-like, C-terminal domain"/>
    <property type="match status" value="1"/>
</dbReference>
<evidence type="ECO:0000256" key="4">
    <source>
        <dbReference type="ARBA" id="ARBA00022857"/>
    </source>
</evidence>
<sequence length="345" mass="37906">MIKACIAGATGYTGLELIRLLLQHPDIQIEYLTADSNKGKQLSEVCPSMAGIFDPELLELEPDLVSKCDVVFLALPHTASMDKVPELLKTGCRVIDLSADYRLHEQAVYESWYNTTHQSPQLLEQAVYGLPELHREKIKNAKLVANPGCYPTGAILGLAPLMQCDWATLDSVIADCKSGVSGAGRKLNTGTQFCEANEGVSAYGLTTHRHTPEIEQELSQLAGRSLNVVFSPHLMPMTRGILSTLYISTNRKVSVDEVREHFQKFYEGEPFIRILPPGKYPSTQGVARSNFCDIGFAVDERTNRLIIATAIDNLMKGASSQAVQNCNLMFHIPETRGLEAAPGFP</sequence>
<dbReference type="GO" id="GO:0005737">
    <property type="term" value="C:cytoplasm"/>
    <property type="evidence" value="ECO:0007669"/>
    <property type="project" value="UniProtKB-SubCell"/>
</dbReference>
<dbReference type="PANTHER" id="PTHR32338">
    <property type="entry name" value="N-ACETYL-GAMMA-GLUTAMYL-PHOSPHATE REDUCTASE, CHLOROPLASTIC-RELATED-RELATED"/>
    <property type="match status" value="1"/>
</dbReference>
<dbReference type="GO" id="GO:0006526">
    <property type="term" value="P:L-arginine biosynthetic process"/>
    <property type="evidence" value="ECO:0007669"/>
    <property type="project" value="UniProtKB-UniRule"/>
</dbReference>
<dbReference type="CDD" id="cd23934">
    <property type="entry name" value="AGPR_1_C"/>
    <property type="match status" value="1"/>
</dbReference>
<dbReference type="InterPro" id="IPR000534">
    <property type="entry name" value="Semialdehyde_DH_NAD-bd"/>
</dbReference>
<dbReference type="CDD" id="cd17895">
    <property type="entry name" value="AGPR_1_N"/>
    <property type="match status" value="1"/>
</dbReference>
<name>A0A7T0G001_9BACT</name>
<comment type="similarity">
    <text evidence="7">Belongs to the NAGSA dehydrogenase family. Type 1 subfamily.</text>
</comment>
<dbReference type="GO" id="GO:0051287">
    <property type="term" value="F:NAD binding"/>
    <property type="evidence" value="ECO:0007669"/>
    <property type="project" value="InterPro"/>
</dbReference>
<dbReference type="InterPro" id="IPR036291">
    <property type="entry name" value="NAD(P)-bd_dom_sf"/>
</dbReference>
<dbReference type="SMART" id="SM00859">
    <property type="entry name" value="Semialdhyde_dh"/>
    <property type="match status" value="1"/>
</dbReference>
<dbReference type="Proteomes" id="UP000594688">
    <property type="component" value="Chromosome"/>
</dbReference>
<dbReference type="UniPathway" id="UPA00068">
    <property type="reaction ID" value="UER00108"/>
</dbReference>
<dbReference type="GO" id="GO:0003942">
    <property type="term" value="F:N-acetyl-gamma-glutamyl-phosphate reductase activity"/>
    <property type="evidence" value="ECO:0007669"/>
    <property type="project" value="UniProtKB-UniRule"/>
</dbReference>
<dbReference type="KEGG" id="nli:G3M70_08335"/>
<dbReference type="Pfam" id="PF22698">
    <property type="entry name" value="Semialdhyde_dhC_1"/>
    <property type="match status" value="1"/>
</dbReference>
<dbReference type="SUPFAM" id="SSF51735">
    <property type="entry name" value="NAD(P)-binding Rossmann-fold domains"/>
    <property type="match status" value="1"/>
</dbReference>
<proteinExistence type="inferred from homology"/>
<comment type="catalytic activity">
    <reaction evidence="6 7">
        <text>N-acetyl-L-glutamate 5-semialdehyde + phosphate + NADP(+) = N-acetyl-L-glutamyl 5-phosphate + NADPH + H(+)</text>
        <dbReference type="Rhea" id="RHEA:21588"/>
        <dbReference type="ChEBI" id="CHEBI:15378"/>
        <dbReference type="ChEBI" id="CHEBI:29123"/>
        <dbReference type="ChEBI" id="CHEBI:43474"/>
        <dbReference type="ChEBI" id="CHEBI:57783"/>
        <dbReference type="ChEBI" id="CHEBI:57936"/>
        <dbReference type="ChEBI" id="CHEBI:58349"/>
        <dbReference type="EC" id="1.2.1.38"/>
    </reaction>
</comment>
<dbReference type="Gene3D" id="3.30.360.10">
    <property type="entry name" value="Dihydrodipicolinate Reductase, domain 2"/>
    <property type="match status" value="1"/>
</dbReference>
<evidence type="ECO:0000256" key="2">
    <source>
        <dbReference type="ARBA" id="ARBA00022571"/>
    </source>
</evidence>
<evidence type="ECO:0000256" key="6">
    <source>
        <dbReference type="ARBA" id="ARBA00050557"/>
    </source>
</evidence>
<dbReference type="Gene3D" id="3.40.50.720">
    <property type="entry name" value="NAD(P)-binding Rossmann-like Domain"/>
    <property type="match status" value="1"/>
</dbReference>
<dbReference type="EC" id="1.2.1.38" evidence="7"/>
<dbReference type="InterPro" id="IPR058924">
    <property type="entry name" value="AGPR_dimerisation_dom"/>
</dbReference>
<comment type="subcellular location">
    <subcellularLocation>
        <location evidence="7">Cytoplasm</location>
    </subcellularLocation>
</comment>
<dbReference type="FunFam" id="3.30.360.10:FF:000014">
    <property type="entry name" value="N-acetyl-gamma-glutamyl-phosphate reductase"/>
    <property type="match status" value="1"/>
</dbReference>
<keyword evidence="3 7" id="KW-0028">Amino-acid biosynthesis</keyword>
<dbReference type="NCBIfam" id="TIGR01850">
    <property type="entry name" value="argC"/>
    <property type="match status" value="1"/>
</dbReference>